<accession>A0AAE4MCZ7</accession>
<dbReference type="PANTHER" id="PTHR43668">
    <property type="entry name" value="ALLANTOINASE"/>
    <property type="match status" value="1"/>
</dbReference>
<keyword evidence="3 6" id="KW-0378">Hydrolase</keyword>
<dbReference type="Pfam" id="PF12890">
    <property type="entry name" value="DHOase"/>
    <property type="match status" value="1"/>
</dbReference>
<dbReference type="Gene3D" id="3.20.20.140">
    <property type="entry name" value="Metal-dependent hydrolases"/>
    <property type="match status" value="1"/>
</dbReference>
<dbReference type="InterPro" id="IPR032466">
    <property type="entry name" value="Metal_Hydrolase"/>
</dbReference>
<dbReference type="EMBL" id="JAWDKA010000002">
    <property type="protein sequence ID" value="MDV0441238.1"/>
    <property type="molecule type" value="Genomic_DNA"/>
</dbReference>
<feature type="domain" description="Dihydroorotase catalytic" evidence="5">
    <location>
        <begin position="45"/>
        <end position="138"/>
    </location>
</feature>
<keyword evidence="4" id="KW-0665">Pyrimidine biosynthesis</keyword>
<dbReference type="InterPro" id="IPR050138">
    <property type="entry name" value="DHOase/Allantoinase_Hydrolase"/>
</dbReference>
<dbReference type="InterPro" id="IPR024403">
    <property type="entry name" value="DHOase_cat"/>
</dbReference>
<dbReference type="Proteomes" id="UP001273136">
    <property type="component" value="Unassembled WGS sequence"/>
</dbReference>
<dbReference type="RefSeq" id="WP_338093630.1">
    <property type="nucleotide sequence ID" value="NZ_JAWDKA010000002.1"/>
</dbReference>
<evidence type="ECO:0000256" key="1">
    <source>
        <dbReference type="ARBA" id="ARBA00001947"/>
    </source>
</evidence>
<dbReference type="InterPro" id="IPR002195">
    <property type="entry name" value="Dihydroorotase_CS"/>
</dbReference>
<dbReference type="PROSITE" id="PS00483">
    <property type="entry name" value="DIHYDROOROTASE_2"/>
    <property type="match status" value="1"/>
</dbReference>
<protein>
    <submittedName>
        <fullName evidence="6">Dihydroorotase</fullName>
        <ecNumber evidence="6">3.5.2.3</ecNumber>
    </submittedName>
</protein>
<dbReference type="GO" id="GO:0006145">
    <property type="term" value="P:purine nucleobase catabolic process"/>
    <property type="evidence" value="ECO:0007669"/>
    <property type="project" value="TreeGrafter"/>
</dbReference>
<dbReference type="SUPFAM" id="SSF51338">
    <property type="entry name" value="Composite domain of metallo-dependent hydrolases"/>
    <property type="match status" value="1"/>
</dbReference>
<dbReference type="AlphaFoldDB" id="A0AAE4MCZ7"/>
<keyword evidence="2" id="KW-0479">Metal-binding</keyword>
<dbReference type="GO" id="GO:0004038">
    <property type="term" value="F:allantoinase activity"/>
    <property type="evidence" value="ECO:0007669"/>
    <property type="project" value="TreeGrafter"/>
</dbReference>
<comment type="caution">
    <text evidence="6">The sequence shown here is derived from an EMBL/GenBank/DDBJ whole genome shotgun (WGS) entry which is preliminary data.</text>
</comment>
<reference evidence="6" key="1">
    <citation type="submission" date="2023-06" db="EMBL/GenBank/DDBJ databases">
        <title>Genome sequence of Methancorpusculaceae sp. Ag1.</title>
        <authorList>
            <person name="Protasov E."/>
            <person name="Platt K."/>
            <person name="Poehlein A."/>
            <person name="Daniel R."/>
            <person name="Brune A."/>
        </authorList>
    </citation>
    <scope>NUCLEOTIDE SEQUENCE</scope>
    <source>
        <strain evidence="6">Ag1</strain>
    </source>
</reference>
<proteinExistence type="predicted"/>
<organism evidence="6 7">
    <name type="scientific">Methanorbis furvi</name>
    <dbReference type="NCBI Taxonomy" id="3028299"/>
    <lineage>
        <taxon>Archaea</taxon>
        <taxon>Methanobacteriati</taxon>
        <taxon>Methanobacteriota</taxon>
        <taxon>Stenosarchaea group</taxon>
        <taxon>Methanomicrobia</taxon>
        <taxon>Methanomicrobiales</taxon>
        <taxon>Methanocorpusculaceae</taxon>
        <taxon>Methanorbis</taxon>
    </lineage>
</organism>
<dbReference type="Gene3D" id="2.30.40.10">
    <property type="entry name" value="Urease, subunit C, domain 1"/>
    <property type="match status" value="1"/>
</dbReference>
<dbReference type="InterPro" id="IPR011059">
    <property type="entry name" value="Metal-dep_hydrolase_composite"/>
</dbReference>
<evidence type="ECO:0000313" key="7">
    <source>
        <dbReference type="Proteomes" id="UP001273136"/>
    </source>
</evidence>
<dbReference type="SUPFAM" id="SSF51556">
    <property type="entry name" value="Metallo-dependent hydrolases"/>
    <property type="match status" value="1"/>
</dbReference>
<evidence type="ECO:0000256" key="4">
    <source>
        <dbReference type="ARBA" id="ARBA00022975"/>
    </source>
</evidence>
<gene>
    <name evidence="6" type="primary">pyrC</name>
    <name evidence="6" type="ORF">McpAg1_04180</name>
</gene>
<dbReference type="NCBIfam" id="TIGR00857">
    <property type="entry name" value="pyrC_multi"/>
    <property type="match status" value="1"/>
</dbReference>
<name>A0AAE4MCZ7_9EURY</name>
<evidence type="ECO:0000256" key="3">
    <source>
        <dbReference type="ARBA" id="ARBA00022801"/>
    </source>
</evidence>
<evidence type="ECO:0000313" key="6">
    <source>
        <dbReference type="EMBL" id="MDV0441238.1"/>
    </source>
</evidence>
<dbReference type="GO" id="GO:0005737">
    <property type="term" value="C:cytoplasm"/>
    <property type="evidence" value="ECO:0007669"/>
    <property type="project" value="TreeGrafter"/>
</dbReference>
<keyword evidence="7" id="KW-1185">Reference proteome</keyword>
<evidence type="ECO:0000256" key="2">
    <source>
        <dbReference type="ARBA" id="ARBA00022723"/>
    </source>
</evidence>
<dbReference type="GO" id="GO:0004151">
    <property type="term" value="F:dihydroorotase activity"/>
    <property type="evidence" value="ECO:0007669"/>
    <property type="project" value="UniProtKB-EC"/>
</dbReference>
<evidence type="ECO:0000259" key="5">
    <source>
        <dbReference type="Pfam" id="PF12890"/>
    </source>
</evidence>
<dbReference type="GO" id="GO:0046872">
    <property type="term" value="F:metal ion binding"/>
    <property type="evidence" value="ECO:0007669"/>
    <property type="project" value="UniProtKB-KW"/>
</dbReference>
<dbReference type="EC" id="3.5.2.3" evidence="6"/>
<sequence length="422" mass="44936">MTDLVLKSARLPDGRIADISIDRGVITHIGSSGPVDTTIDCRSCLCIPAAIDMHVHMRDGPQSAKEDWGTGTQSAVAGGVAAVVDQPNTMPPMESVENFSARVAHAHETSFCHFAINGSVTETADLTGLWEAGALAFGEMFAAPSSYGSALSPEVIRSSLVVLGNAGALTTVHAEEVRPGEVHSLVEHAMLRPVSGEAAAVDLVNSLAPANARLHYCHMSGAASIARVVTRPGNSYEVTPHHLFLSFEEQDPSNTHFRMNPPLRTKAERMELWRMFESIPVIASDHAPHTTLEKAQPFSTAPSGVPGVETMMPLLMNAVFEGKISLDAVVAKTVTNPYHILGLAAPKIAVGSRADIAVYAKQPEKILPERLHSRCGWTPYEGMAGVFPVTTVVGGVPAWHNGEFSRGEALWFAGKGKSFTAP</sequence>
<dbReference type="PANTHER" id="PTHR43668:SF2">
    <property type="entry name" value="ALLANTOINASE"/>
    <property type="match status" value="1"/>
</dbReference>
<comment type="cofactor">
    <cofactor evidence="1">
        <name>Zn(2+)</name>
        <dbReference type="ChEBI" id="CHEBI:29105"/>
    </cofactor>
</comment>